<dbReference type="FunFam" id="3.40.50.300:FF:000055">
    <property type="entry name" value="GTP-binding protein TypA"/>
    <property type="match status" value="1"/>
</dbReference>
<dbReference type="NCBIfam" id="TIGR00231">
    <property type="entry name" value="small_GTP"/>
    <property type="match status" value="1"/>
</dbReference>
<dbReference type="Gene3D" id="2.40.50.250">
    <property type="entry name" value="bipa protein"/>
    <property type="match status" value="1"/>
</dbReference>
<dbReference type="PROSITE" id="PS51722">
    <property type="entry name" value="G_TR_2"/>
    <property type="match status" value="1"/>
</dbReference>
<organism evidence="2 3">
    <name type="scientific">Dispira parvispora</name>
    <dbReference type="NCBI Taxonomy" id="1520584"/>
    <lineage>
        <taxon>Eukaryota</taxon>
        <taxon>Fungi</taxon>
        <taxon>Fungi incertae sedis</taxon>
        <taxon>Zoopagomycota</taxon>
        <taxon>Kickxellomycotina</taxon>
        <taxon>Dimargaritomycetes</taxon>
        <taxon>Dimargaritales</taxon>
        <taxon>Dimargaritaceae</taxon>
        <taxon>Dispira</taxon>
    </lineage>
</organism>
<feature type="domain" description="Tr-type G" evidence="1">
    <location>
        <begin position="98"/>
        <end position="303"/>
    </location>
</feature>
<dbReference type="InterPro" id="IPR006298">
    <property type="entry name" value="BipA"/>
</dbReference>
<dbReference type="Gene3D" id="3.30.70.240">
    <property type="match status" value="1"/>
</dbReference>
<dbReference type="CDD" id="cd03691">
    <property type="entry name" value="BipA_TypA_II"/>
    <property type="match status" value="1"/>
</dbReference>
<dbReference type="PANTHER" id="PTHR42908:SF8">
    <property type="entry name" value="TR-TYPE G DOMAIN-CONTAINING PROTEIN"/>
    <property type="match status" value="1"/>
</dbReference>
<evidence type="ECO:0000313" key="2">
    <source>
        <dbReference type="EMBL" id="KAJ1968744.1"/>
    </source>
</evidence>
<dbReference type="InterPro" id="IPR047043">
    <property type="entry name" value="BipA_III"/>
</dbReference>
<sequence>MYLARYVQRPIARGNWSALTKSTHQATHPMGLGHHTRSLSGLARTCALAGPCNQGIPRACPSWPRWNRQPTHSLYPQRAFSTQVDDELTSLTSMAPVSRIRNIAIIAHVDHGKTTLVDCLLRQSDTLVNNQIDRLMDSNALERERGITILSKVTSILYRGHKINIVDTPGHADFGGEVERVLSMVDGVVLLVDATEGVMTQTKFVLNKALQQNLRPLVVFNKTDRPTSRIDEVDNEIMDLFMNLGANDEQLEYPMVFASAKHGWATTSREECMAAVASENAAESVKDMTPLLDVILDHVAPPQANRDAPFSMLVTQLDSNPYLGKCFVGRILTGTVAINDPLKALDPESGATTDNNRVSKMFVRAGMEQITIEQAGAGEIVTLAGVQTAGVNSTLCHPDVTEPLPFIPIDPPTISMTFSVNDSPLGGQEGTQLTSNMIRDRLMFEASNNVALKVVEAANKESFEVRGRGELQLGILIESMRREGFELSISPPKVLFSKDPNTGHQLEPIEDVTIDVAAEFSGTVIDKMSQRKAEMKHFGEFGDKTRLVFECPTRGLLGYAAEFKNDTRGEGVLNHVFLKYAPYKGPLNRDRKPSLVSMAHGTTTSYALNTVEARGKLFVVPGEKVYVGMIVGEYNRDGAELEVNPTRAKQVTNHRASGKEDAIRLTPVKPMGLEEVISYVSEDEVIEVTPKSIRLRKSIMDPIKRKQAKAGRR</sequence>
<dbReference type="SMART" id="SM00838">
    <property type="entry name" value="EFG_C"/>
    <property type="match status" value="1"/>
</dbReference>
<dbReference type="InterPro" id="IPR047042">
    <property type="entry name" value="BipA_II"/>
</dbReference>
<dbReference type="SUPFAM" id="SSF50447">
    <property type="entry name" value="Translation proteins"/>
    <property type="match status" value="1"/>
</dbReference>
<dbReference type="AlphaFoldDB" id="A0A9W8AZY5"/>
<dbReference type="GO" id="GO:0005525">
    <property type="term" value="F:GTP binding"/>
    <property type="evidence" value="ECO:0007669"/>
    <property type="project" value="InterPro"/>
</dbReference>
<keyword evidence="3" id="KW-1185">Reference proteome</keyword>
<proteinExistence type="predicted"/>
<dbReference type="Pfam" id="PF21018">
    <property type="entry name" value="BipA_C"/>
    <property type="match status" value="1"/>
</dbReference>
<dbReference type="SUPFAM" id="SSF52540">
    <property type="entry name" value="P-loop containing nucleoside triphosphate hydrolases"/>
    <property type="match status" value="1"/>
</dbReference>
<dbReference type="GO" id="GO:0003924">
    <property type="term" value="F:GTPase activity"/>
    <property type="evidence" value="ECO:0007669"/>
    <property type="project" value="InterPro"/>
</dbReference>
<dbReference type="Gene3D" id="3.40.50.300">
    <property type="entry name" value="P-loop containing nucleotide triphosphate hydrolases"/>
    <property type="match status" value="1"/>
</dbReference>
<name>A0A9W8AZY5_9FUNG</name>
<dbReference type="NCBIfam" id="TIGR01394">
    <property type="entry name" value="TypA_BipA"/>
    <property type="match status" value="1"/>
</dbReference>
<dbReference type="InterPro" id="IPR027417">
    <property type="entry name" value="P-loop_NTPase"/>
</dbReference>
<dbReference type="InterPro" id="IPR035651">
    <property type="entry name" value="BipA_V"/>
</dbReference>
<dbReference type="FunFam" id="3.30.70.870:FF:000003">
    <property type="entry name" value="GTP-binding protein TypA"/>
    <property type="match status" value="1"/>
</dbReference>
<comment type="caution">
    <text evidence="2">The sequence shown here is derived from an EMBL/GenBank/DDBJ whole genome shotgun (WGS) entry which is preliminary data.</text>
</comment>
<evidence type="ECO:0000313" key="3">
    <source>
        <dbReference type="Proteomes" id="UP001150925"/>
    </source>
</evidence>
<dbReference type="Gene3D" id="3.30.70.870">
    <property type="entry name" value="Elongation Factor G (Translational Gtpase), domain 3"/>
    <property type="match status" value="1"/>
</dbReference>
<dbReference type="PRINTS" id="PR00315">
    <property type="entry name" value="ELONGATNFCT"/>
</dbReference>
<dbReference type="InterPro" id="IPR042116">
    <property type="entry name" value="TypA/BipA_C"/>
</dbReference>
<reference evidence="2" key="1">
    <citation type="submission" date="2022-07" db="EMBL/GenBank/DDBJ databases">
        <title>Phylogenomic reconstructions and comparative analyses of Kickxellomycotina fungi.</title>
        <authorList>
            <person name="Reynolds N.K."/>
            <person name="Stajich J.E."/>
            <person name="Barry K."/>
            <person name="Grigoriev I.V."/>
            <person name="Crous P."/>
            <person name="Smith M.E."/>
        </authorList>
    </citation>
    <scope>NUCLEOTIDE SEQUENCE</scope>
    <source>
        <strain evidence="2">RSA 1196</strain>
    </source>
</reference>
<dbReference type="EMBL" id="JANBPY010000141">
    <property type="protein sequence ID" value="KAJ1968744.1"/>
    <property type="molecule type" value="Genomic_DNA"/>
</dbReference>
<dbReference type="InterPro" id="IPR047041">
    <property type="entry name" value="BipA_GTP-bd_dom"/>
</dbReference>
<accession>A0A9W8AZY5</accession>
<dbReference type="FunFam" id="3.30.70.240:FF:000002">
    <property type="entry name" value="GTP-binding protein TypA"/>
    <property type="match status" value="1"/>
</dbReference>
<dbReference type="CDD" id="cd03710">
    <property type="entry name" value="BipA_TypA_C"/>
    <property type="match status" value="1"/>
</dbReference>
<dbReference type="Proteomes" id="UP001150925">
    <property type="component" value="Unassembled WGS sequence"/>
</dbReference>
<evidence type="ECO:0000259" key="1">
    <source>
        <dbReference type="PROSITE" id="PS51722"/>
    </source>
</evidence>
<dbReference type="GO" id="GO:0005829">
    <property type="term" value="C:cytosol"/>
    <property type="evidence" value="ECO:0007669"/>
    <property type="project" value="TreeGrafter"/>
</dbReference>
<dbReference type="InterPro" id="IPR000795">
    <property type="entry name" value="T_Tr_GTP-bd_dom"/>
</dbReference>
<dbReference type="Pfam" id="PF00009">
    <property type="entry name" value="GTP_EFTU"/>
    <property type="match status" value="1"/>
</dbReference>
<dbReference type="CDD" id="cd16263">
    <property type="entry name" value="BipA_III"/>
    <property type="match status" value="1"/>
</dbReference>
<dbReference type="InterPro" id="IPR000640">
    <property type="entry name" value="EFG_V-like"/>
</dbReference>
<dbReference type="InterPro" id="IPR048876">
    <property type="entry name" value="BipA_C"/>
</dbReference>
<gene>
    <name evidence="2" type="ORF">IWQ62_001056</name>
</gene>
<dbReference type="PANTHER" id="PTHR42908">
    <property type="entry name" value="TRANSLATION ELONGATION FACTOR-RELATED"/>
    <property type="match status" value="1"/>
</dbReference>
<dbReference type="GO" id="GO:1990904">
    <property type="term" value="C:ribonucleoprotein complex"/>
    <property type="evidence" value="ECO:0007669"/>
    <property type="project" value="TreeGrafter"/>
</dbReference>
<dbReference type="InterPro" id="IPR035647">
    <property type="entry name" value="EFG_III/V"/>
</dbReference>
<dbReference type="CDD" id="cd01891">
    <property type="entry name" value="TypA_BipA"/>
    <property type="match status" value="1"/>
</dbReference>
<dbReference type="Pfam" id="PF00679">
    <property type="entry name" value="EFG_C"/>
    <property type="match status" value="1"/>
</dbReference>
<dbReference type="InterPro" id="IPR031157">
    <property type="entry name" value="G_TR_CS"/>
</dbReference>
<protein>
    <recommendedName>
        <fullName evidence="1">Tr-type G domain-containing protein</fullName>
    </recommendedName>
</protein>
<dbReference type="InterPro" id="IPR005225">
    <property type="entry name" value="Small_GTP-bd"/>
</dbReference>
<dbReference type="InterPro" id="IPR009000">
    <property type="entry name" value="Transl_B-barrel_sf"/>
</dbReference>
<dbReference type="OrthoDB" id="364892at2759"/>
<dbReference type="Gene3D" id="2.40.30.10">
    <property type="entry name" value="Translation factors"/>
    <property type="match status" value="1"/>
</dbReference>
<dbReference type="SUPFAM" id="SSF54980">
    <property type="entry name" value="EF-G C-terminal domain-like"/>
    <property type="match status" value="2"/>
</dbReference>
<dbReference type="PROSITE" id="PS00301">
    <property type="entry name" value="G_TR_1"/>
    <property type="match status" value="1"/>
</dbReference>